<keyword evidence="1" id="KW-0472">Membrane</keyword>
<feature type="transmembrane region" description="Helical" evidence="1">
    <location>
        <begin position="577"/>
        <end position="601"/>
    </location>
</feature>
<feature type="transmembrane region" description="Helical" evidence="1">
    <location>
        <begin position="75"/>
        <end position="99"/>
    </location>
</feature>
<feature type="transmembrane region" description="Helical" evidence="1">
    <location>
        <begin position="119"/>
        <end position="139"/>
    </location>
</feature>
<dbReference type="OrthoDB" id="3692311at2759"/>
<sequence>MSQRRDYRRLSSASDLTFPQQAQGYDAGYHNIELHSLIHDGTRDSKRSIPRTNTFSTQGRYTTELRSIRRPTSPLTLWHLFLDILFALPALAFLVFAFLVRAYDGVPVEVEPVPTLHAIATYSPTVFPIVFAAAAVNFLKSVAGWKLERGISVLSLEFLLSSRTVFSTLASPMALWTMNTLTPLLIALWALSPLGGQAALRVVGTAPSTQIEPWSGRFVEFRGDLPFQKGADGVPHSLPAVLATFGAALSSPNETKVAGQDTFGHVKIPMLEAYEAKQDPDDDGWFNVKEKKAIAYASLSGLPIATDDAFNHHSNYTFNISTSYMRADCNVTRLPKMDYKTWVRLSFKEPKKKPKQEAPSKYQNGLTMAIEVIQRYNDSDSSPMKLNFTSYTFNATTEAICSLKTTYVLVGVACHNSECHPTRVRAKKTPYDRSSTVLNGLGPMGDMRFYDENYWSYLAYFVNASNIMWDWDDETTRYSSPIELYLTHPDIPYAVLPNGRGWLGEDIWPVGNALFSERFSQLLNSFWLAQIAPFSPMGRVNISTSDALKKELETLEWRNVTGTRTPNEFVLRAEKPWLAALIISSLVMAACALAAAFLNLLRRGPDILDYATSMIRDNPYVNVEVDQECNSMEDGVDRTRRLMSMKVRLGDVCPEDREGYIAVSTPGRAKPLATLGGDRVFR</sequence>
<protein>
    <submittedName>
        <fullName evidence="2">Uncharacterized protein</fullName>
    </submittedName>
</protein>
<feature type="transmembrane region" description="Helical" evidence="1">
    <location>
        <begin position="173"/>
        <end position="191"/>
    </location>
</feature>
<evidence type="ECO:0000313" key="3">
    <source>
        <dbReference type="Proteomes" id="UP000554235"/>
    </source>
</evidence>
<dbReference type="Proteomes" id="UP000554235">
    <property type="component" value="Unassembled WGS sequence"/>
</dbReference>
<name>A0A8H4P8D1_9HYPO</name>
<evidence type="ECO:0000313" key="2">
    <source>
        <dbReference type="EMBL" id="KAF4459946.1"/>
    </source>
</evidence>
<dbReference type="AlphaFoldDB" id="A0A8H4P8D1"/>
<gene>
    <name evidence="2" type="ORF">FALBO_13292</name>
</gene>
<dbReference type="EMBL" id="JAADYS010002053">
    <property type="protein sequence ID" value="KAF4459946.1"/>
    <property type="molecule type" value="Genomic_DNA"/>
</dbReference>
<keyword evidence="1" id="KW-1133">Transmembrane helix</keyword>
<accession>A0A8H4P8D1</accession>
<keyword evidence="1" id="KW-0812">Transmembrane</keyword>
<organism evidence="2 3">
    <name type="scientific">Fusarium albosuccineum</name>
    <dbReference type="NCBI Taxonomy" id="1237068"/>
    <lineage>
        <taxon>Eukaryota</taxon>
        <taxon>Fungi</taxon>
        <taxon>Dikarya</taxon>
        <taxon>Ascomycota</taxon>
        <taxon>Pezizomycotina</taxon>
        <taxon>Sordariomycetes</taxon>
        <taxon>Hypocreomycetidae</taxon>
        <taxon>Hypocreales</taxon>
        <taxon>Nectriaceae</taxon>
        <taxon>Fusarium</taxon>
        <taxon>Fusarium decemcellulare species complex</taxon>
    </lineage>
</organism>
<evidence type="ECO:0000256" key="1">
    <source>
        <dbReference type="SAM" id="Phobius"/>
    </source>
</evidence>
<proteinExistence type="predicted"/>
<comment type="caution">
    <text evidence="2">The sequence shown here is derived from an EMBL/GenBank/DDBJ whole genome shotgun (WGS) entry which is preliminary data.</text>
</comment>
<reference evidence="2 3" key="1">
    <citation type="submission" date="2020-01" db="EMBL/GenBank/DDBJ databases">
        <title>Identification and distribution of gene clusters putatively required for synthesis of sphingolipid metabolism inhibitors in phylogenetically diverse species of the filamentous fungus Fusarium.</title>
        <authorList>
            <person name="Kim H.-S."/>
            <person name="Busman M."/>
            <person name="Brown D.W."/>
            <person name="Divon H."/>
            <person name="Uhlig S."/>
            <person name="Proctor R.H."/>
        </authorList>
    </citation>
    <scope>NUCLEOTIDE SEQUENCE [LARGE SCALE GENOMIC DNA]</scope>
    <source>
        <strain evidence="2 3">NRRL 20459</strain>
    </source>
</reference>
<keyword evidence="3" id="KW-1185">Reference proteome</keyword>